<evidence type="ECO:0000313" key="2">
    <source>
        <dbReference type="EMBL" id="KAF2281289.1"/>
    </source>
</evidence>
<feature type="region of interest" description="Disordered" evidence="1">
    <location>
        <begin position="70"/>
        <end position="148"/>
    </location>
</feature>
<feature type="compositionally biased region" description="Acidic residues" evidence="1">
    <location>
        <begin position="130"/>
        <end position="148"/>
    </location>
</feature>
<evidence type="ECO:0000256" key="1">
    <source>
        <dbReference type="SAM" id="MobiDB-lite"/>
    </source>
</evidence>
<accession>A0A6A6K1N3</accession>
<evidence type="ECO:0008006" key="4">
    <source>
        <dbReference type="Google" id="ProtNLM"/>
    </source>
</evidence>
<gene>
    <name evidence="2" type="ORF">EI97DRAFT_429338</name>
</gene>
<reference evidence="2" key="1">
    <citation type="journal article" date="2020" name="Stud. Mycol.">
        <title>101 Dothideomycetes genomes: a test case for predicting lifestyles and emergence of pathogens.</title>
        <authorList>
            <person name="Haridas S."/>
            <person name="Albert R."/>
            <person name="Binder M."/>
            <person name="Bloem J."/>
            <person name="Labutti K."/>
            <person name="Salamov A."/>
            <person name="Andreopoulos B."/>
            <person name="Baker S."/>
            <person name="Barry K."/>
            <person name="Bills G."/>
            <person name="Bluhm B."/>
            <person name="Cannon C."/>
            <person name="Castanera R."/>
            <person name="Culley D."/>
            <person name="Daum C."/>
            <person name="Ezra D."/>
            <person name="Gonzalez J."/>
            <person name="Henrissat B."/>
            <person name="Kuo A."/>
            <person name="Liang C."/>
            <person name="Lipzen A."/>
            <person name="Lutzoni F."/>
            <person name="Magnuson J."/>
            <person name="Mondo S."/>
            <person name="Nolan M."/>
            <person name="Ohm R."/>
            <person name="Pangilinan J."/>
            <person name="Park H.-J."/>
            <person name="Ramirez L."/>
            <person name="Alfaro M."/>
            <person name="Sun H."/>
            <person name="Tritt A."/>
            <person name="Yoshinaga Y."/>
            <person name="Zwiers L.-H."/>
            <person name="Turgeon B."/>
            <person name="Goodwin S."/>
            <person name="Spatafora J."/>
            <person name="Crous P."/>
            <person name="Grigoriev I."/>
        </authorList>
    </citation>
    <scope>NUCLEOTIDE SEQUENCE</scope>
    <source>
        <strain evidence="2">CBS 379.55</strain>
    </source>
</reference>
<sequence>MSDKASDGGATSTATFTEREMQIMSKAWFCLKSGTPEIDYDKLAEATGMTNPRSASNAWAKIKHKLHAQEGIVATPKAKATPKKKANGNDSAPGTPTKTPRKRAPKKQEVDGESSPKKKGKATKMKTEAEDADETALDGEEMEGANED</sequence>
<evidence type="ECO:0000313" key="3">
    <source>
        <dbReference type="Proteomes" id="UP000800097"/>
    </source>
</evidence>
<feature type="compositionally biased region" description="Basic and acidic residues" evidence="1">
    <location>
        <begin position="106"/>
        <end position="116"/>
    </location>
</feature>
<protein>
    <recommendedName>
        <fullName evidence="4">Myb-like domain-containing protein</fullName>
    </recommendedName>
</protein>
<dbReference type="AlphaFoldDB" id="A0A6A6K1N3"/>
<dbReference type="RefSeq" id="XP_033658826.1">
    <property type="nucleotide sequence ID" value="XM_033797419.1"/>
</dbReference>
<dbReference type="OrthoDB" id="5403747at2759"/>
<name>A0A6A6K1N3_WESOR</name>
<dbReference type="EMBL" id="ML986484">
    <property type="protein sequence ID" value="KAF2281289.1"/>
    <property type="molecule type" value="Genomic_DNA"/>
</dbReference>
<proteinExistence type="predicted"/>
<organism evidence="2 3">
    <name type="scientific">Westerdykella ornata</name>
    <dbReference type="NCBI Taxonomy" id="318751"/>
    <lineage>
        <taxon>Eukaryota</taxon>
        <taxon>Fungi</taxon>
        <taxon>Dikarya</taxon>
        <taxon>Ascomycota</taxon>
        <taxon>Pezizomycotina</taxon>
        <taxon>Dothideomycetes</taxon>
        <taxon>Pleosporomycetidae</taxon>
        <taxon>Pleosporales</taxon>
        <taxon>Sporormiaceae</taxon>
        <taxon>Westerdykella</taxon>
    </lineage>
</organism>
<dbReference type="Proteomes" id="UP000800097">
    <property type="component" value="Unassembled WGS sequence"/>
</dbReference>
<dbReference type="GeneID" id="54550594"/>
<keyword evidence="3" id="KW-1185">Reference proteome</keyword>